<reference evidence="5 6" key="1">
    <citation type="submission" date="2015-01" db="EMBL/GenBank/DDBJ databases">
        <title>Vibrio sp. C94 JCM 19241 whole genome shotgun sequence.</title>
        <authorList>
            <person name="Sawabe T."/>
            <person name="Meirelles P."/>
            <person name="Feng G."/>
            <person name="Sayaka M."/>
            <person name="Hattori M."/>
            <person name="Ohkuma M."/>
        </authorList>
    </citation>
    <scope>NUCLEOTIDE SEQUENCE [LARGE SCALE GENOMIC DNA]</scope>
    <source>
        <strain evidence="6">JCM 19241</strain>
    </source>
</reference>
<dbReference type="InterPro" id="IPR010998">
    <property type="entry name" value="Integrase_recombinase_N"/>
</dbReference>
<dbReference type="InterPro" id="IPR044068">
    <property type="entry name" value="CB"/>
</dbReference>
<sequence>MQNLVPDTLSDRLQAFIAHLKNERGVSEHTQANYHRQLTIIAGQLTALGVTEWQKVDTAWVRQIAAKGAREGLKPNSLATRLSCLRSFLIS</sequence>
<comment type="caution">
    <text evidence="5">The sequence shown here is derived from an EMBL/GenBank/DDBJ whole genome shotgun (WGS) entry which is preliminary data.</text>
</comment>
<evidence type="ECO:0000259" key="4">
    <source>
        <dbReference type="PROSITE" id="PS51900"/>
    </source>
</evidence>
<dbReference type="PROSITE" id="PS51900">
    <property type="entry name" value="CB"/>
    <property type="match status" value="1"/>
</dbReference>
<keyword evidence="2 3" id="KW-0238">DNA-binding</keyword>
<feature type="domain" description="Core-binding (CB)" evidence="4">
    <location>
        <begin position="7"/>
        <end position="91"/>
    </location>
</feature>
<dbReference type="Pfam" id="PF02899">
    <property type="entry name" value="Phage_int_SAM_1"/>
    <property type="match status" value="1"/>
</dbReference>
<accession>A0A0B8QK18</accession>
<evidence type="ECO:0000256" key="1">
    <source>
        <dbReference type="ARBA" id="ARBA00022908"/>
    </source>
</evidence>
<gene>
    <name evidence="5" type="ORF">JCM19241_1892</name>
</gene>
<evidence type="ECO:0000313" key="6">
    <source>
        <dbReference type="Proteomes" id="UP000031666"/>
    </source>
</evidence>
<dbReference type="AlphaFoldDB" id="A0A0B8QK18"/>
<evidence type="ECO:0000256" key="2">
    <source>
        <dbReference type="ARBA" id="ARBA00023125"/>
    </source>
</evidence>
<dbReference type="SUPFAM" id="SSF47823">
    <property type="entry name" value="lambda integrase-like, N-terminal domain"/>
    <property type="match status" value="1"/>
</dbReference>
<evidence type="ECO:0000313" key="5">
    <source>
        <dbReference type="EMBL" id="GAM77422.1"/>
    </source>
</evidence>
<dbReference type="EMBL" id="BBSC01000008">
    <property type="protein sequence ID" value="GAM77422.1"/>
    <property type="molecule type" value="Genomic_DNA"/>
</dbReference>
<dbReference type="GO" id="GO:0003677">
    <property type="term" value="F:DNA binding"/>
    <property type="evidence" value="ECO:0007669"/>
    <property type="project" value="UniProtKB-UniRule"/>
</dbReference>
<dbReference type="Proteomes" id="UP000031666">
    <property type="component" value="Unassembled WGS sequence"/>
</dbReference>
<dbReference type="Gene3D" id="1.10.150.130">
    <property type="match status" value="1"/>
</dbReference>
<evidence type="ECO:0000256" key="3">
    <source>
        <dbReference type="PROSITE-ProRule" id="PRU01248"/>
    </source>
</evidence>
<protein>
    <submittedName>
        <fullName evidence="5">Tyrosine recombinase xerC</fullName>
    </submittedName>
</protein>
<proteinExistence type="predicted"/>
<reference evidence="5 6" key="2">
    <citation type="submission" date="2015-01" db="EMBL/GenBank/DDBJ databases">
        <authorList>
            <consortium name="NBRP consortium"/>
            <person name="Sawabe T."/>
            <person name="Meirelles P."/>
            <person name="Feng G."/>
            <person name="Sayaka M."/>
            <person name="Hattori M."/>
            <person name="Ohkuma M."/>
        </authorList>
    </citation>
    <scope>NUCLEOTIDE SEQUENCE [LARGE SCALE GENOMIC DNA]</scope>
    <source>
        <strain evidence="6">JCM 19241</strain>
    </source>
</reference>
<dbReference type="InterPro" id="IPR004107">
    <property type="entry name" value="Integrase_SAM-like_N"/>
</dbReference>
<organism evidence="5 6">
    <name type="scientific">Vibrio ishigakensis</name>
    <dbReference type="NCBI Taxonomy" id="1481914"/>
    <lineage>
        <taxon>Bacteria</taxon>
        <taxon>Pseudomonadati</taxon>
        <taxon>Pseudomonadota</taxon>
        <taxon>Gammaproteobacteria</taxon>
        <taxon>Vibrionales</taxon>
        <taxon>Vibrionaceae</taxon>
        <taxon>Vibrio</taxon>
    </lineage>
</organism>
<keyword evidence="1" id="KW-0229">DNA integration</keyword>
<name>A0A0B8QK18_9VIBR</name>
<dbReference type="GO" id="GO:0015074">
    <property type="term" value="P:DNA integration"/>
    <property type="evidence" value="ECO:0007669"/>
    <property type="project" value="UniProtKB-KW"/>
</dbReference>
<dbReference type="STRING" id="1481914.JCM19241_1892"/>